<reference evidence="1" key="1">
    <citation type="journal article" date="2014" name="Front. Microbiol.">
        <title>High frequency of phylogenetically diverse reductive dehalogenase-homologous genes in deep subseafloor sedimentary metagenomes.</title>
        <authorList>
            <person name="Kawai M."/>
            <person name="Futagami T."/>
            <person name="Toyoda A."/>
            <person name="Takaki Y."/>
            <person name="Nishi S."/>
            <person name="Hori S."/>
            <person name="Arai W."/>
            <person name="Tsubouchi T."/>
            <person name="Morono Y."/>
            <person name="Uchiyama I."/>
            <person name="Ito T."/>
            <person name="Fujiyama A."/>
            <person name="Inagaki F."/>
            <person name="Takami H."/>
        </authorList>
    </citation>
    <scope>NUCLEOTIDE SEQUENCE</scope>
    <source>
        <strain evidence="1">Expedition CK06-06</strain>
    </source>
</reference>
<proteinExistence type="predicted"/>
<evidence type="ECO:0000313" key="1">
    <source>
        <dbReference type="EMBL" id="GAF98562.1"/>
    </source>
</evidence>
<accession>X0UDU7</accession>
<name>X0UDU7_9ZZZZ</name>
<gene>
    <name evidence="1" type="ORF">S01H1_23566</name>
</gene>
<dbReference type="EMBL" id="BARS01013653">
    <property type="protein sequence ID" value="GAF98562.1"/>
    <property type="molecule type" value="Genomic_DNA"/>
</dbReference>
<organism evidence="1">
    <name type="scientific">marine sediment metagenome</name>
    <dbReference type="NCBI Taxonomy" id="412755"/>
    <lineage>
        <taxon>unclassified sequences</taxon>
        <taxon>metagenomes</taxon>
        <taxon>ecological metagenomes</taxon>
    </lineage>
</organism>
<comment type="caution">
    <text evidence="1">The sequence shown here is derived from an EMBL/GenBank/DDBJ whole genome shotgun (WGS) entry which is preliminary data.</text>
</comment>
<dbReference type="AlphaFoldDB" id="X0UDU7"/>
<sequence>MTDIKHYISALDGLGDAEDSIFLYDTVDLELTENFVI</sequence>
<protein>
    <submittedName>
        <fullName evidence="1">Uncharacterized protein</fullName>
    </submittedName>
</protein>
<feature type="non-terminal residue" evidence="1">
    <location>
        <position position="37"/>
    </location>
</feature>